<dbReference type="RefSeq" id="XP_067078391.1">
    <property type="nucleotide sequence ID" value="XM_067222290.1"/>
</dbReference>
<dbReference type="InterPro" id="IPR013766">
    <property type="entry name" value="Thioredoxin_domain"/>
</dbReference>
<dbReference type="Proteomes" id="UP000195570">
    <property type="component" value="Unassembled WGS sequence"/>
</dbReference>
<organism evidence="3 4">
    <name type="scientific">Trypanosoma equiperdum</name>
    <dbReference type="NCBI Taxonomy" id="5694"/>
    <lineage>
        <taxon>Eukaryota</taxon>
        <taxon>Discoba</taxon>
        <taxon>Euglenozoa</taxon>
        <taxon>Kinetoplastea</taxon>
        <taxon>Metakinetoplastina</taxon>
        <taxon>Trypanosomatida</taxon>
        <taxon>Trypanosomatidae</taxon>
        <taxon>Trypanosoma</taxon>
    </lineage>
</organism>
<dbReference type="InterPro" id="IPR036249">
    <property type="entry name" value="Thioredoxin-like_sf"/>
</dbReference>
<dbReference type="InterPro" id="IPR051063">
    <property type="entry name" value="PDI"/>
</dbReference>
<keyword evidence="4" id="KW-1185">Reference proteome</keyword>
<gene>
    <name evidence="3" type="ORF">TEOVI_000583800</name>
</gene>
<feature type="signal peptide" evidence="1">
    <location>
        <begin position="1"/>
        <end position="28"/>
    </location>
</feature>
<dbReference type="Gene3D" id="3.40.30.10">
    <property type="entry name" value="Glutaredoxin"/>
    <property type="match status" value="1"/>
</dbReference>
<dbReference type="Pfam" id="PF00085">
    <property type="entry name" value="Thioredoxin"/>
    <property type="match status" value="1"/>
</dbReference>
<dbReference type="SUPFAM" id="SSF52833">
    <property type="entry name" value="Thioredoxin-like"/>
    <property type="match status" value="1"/>
</dbReference>
<proteinExistence type="predicted"/>
<comment type="caution">
    <text evidence="3">The sequence shown here is derived from an EMBL/GenBank/DDBJ whole genome shotgun (WGS) entry which is preliminary data.</text>
</comment>
<evidence type="ECO:0000313" key="4">
    <source>
        <dbReference type="Proteomes" id="UP000195570"/>
    </source>
</evidence>
<dbReference type="GO" id="GO:0006457">
    <property type="term" value="P:protein folding"/>
    <property type="evidence" value="ECO:0007669"/>
    <property type="project" value="TreeGrafter"/>
</dbReference>
<dbReference type="GO" id="GO:0005783">
    <property type="term" value="C:endoplasmic reticulum"/>
    <property type="evidence" value="ECO:0007669"/>
    <property type="project" value="TreeGrafter"/>
</dbReference>
<dbReference type="GO" id="GO:0003756">
    <property type="term" value="F:protein disulfide isomerase activity"/>
    <property type="evidence" value="ECO:0007669"/>
    <property type="project" value="TreeGrafter"/>
</dbReference>
<evidence type="ECO:0000256" key="1">
    <source>
        <dbReference type="SAM" id="SignalP"/>
    </source>
</evidence>
<protein>
    <submittedName>
        <fullName evidence="3">Thioredoxin, putative</fullName>
    </submittedName>
</protein>
<dbReference type="VEuPathDB" id="TriTrypDB:TEOVI_000583800"/>
<dbReference type="PANTHER" id="PTHR45672">
    <property type="entry name" value="PROTEIN DISULFIDE-ISOMERASE C17H9.14C-RELATED"/>
    <property type="match status" value="1"/>
</dbReference>
<accession>A0A1G4I571</accession>
<dbReference type="AlphaFoldDB" id="A0A1G4I571"/>
<dbReference type="EMBL" id="CZPT02000669">
    <property type="protein sequence ID" value="SCU67025.1"/>
    <property type="molecule type" value="Genomic_DNA"/>
</dbReference>
<name>A0A1G4I571_TRYEQ</name>
<keyword evidence="1" id="KW-0732">Signal</keyword>
<feature type="chain" id="PRO_5009235209" evidence="1">
    <location>
        <begin position="29"/>
        <end position="151"/>
    </location>
</feature>
<sequence length="151" mass="17027">MISLHLSSHSLMHVLLSFLLLCSGVVMGYYADVDYEVPSRVVQLTDATFDTIVMDPTKDVFVLYCVTWSRHCRSAVKLWADLSISQFKRPTADTFVAALIDAEAFPETAKRMGVKSYPTMLFYTRLEKATPLEYNGQGLLPLLDSFVFQNS</sequence>
<evidence type="ECO:0000259" key="2">
    <source>
        <dbReference type="Pfam" id="PF00085"/>
    </source>
</evidence>
<reference evidence="3" key="1">
    <citation type="submission" date="2016-09" db="EMBL/GenBank/DDBJ databases">
        <authorList>
            <person name="Hebert L."/>
            <person name="Moumen B."/>
        </authorList>
    </citation>
    <scope>NUCLEOTIDE SEQUENCE [LARGE SCALE GENOMIC DNA]</scope>
    <source>
        <strain evidence="3">OVI</strain>
    </source>
</reference>
<dbReference type="PANTHER" id="PTHR45672:SF11">
    <property type="entry name" value="PROTEIN DISULFIDE-ISOMERASE C17H9.14C"/>
    <property type="match status" value="1"/>
</dbReference>
<dbReference type="GeneID" id="92379777"/>
<evidence type="ECO:0000313" key="3">
    <source>
        <dbReference type="EMBL" id="SCU67025.1"/>
    </source>
</evidence>
<feature type="domain" description="Thioredoxin" evidence="2">
    <location>
        <begin position="41"/>
        <end position="127"/>
    </location>
</feature>